<evidence type="ECO:0000259" key="2">
    <source>
        <dbReference type="Pfam" id="PF26607"/>
    </source>
</evidence>
<feature type="domain" description="PLL-like beta propeller" evidence="2">
    <location>
        <begin position="314"/>
        <end position="655"/>
    </location>
</feature>
<comment type="caution">
    <text evidence="3">The sequence shown here is derived from an EMBL/GenBank/DDBJ whole genome shotgun (WGS) entry which is preliminary data.</text>
</comment>
<dbReference type="PANTHER" id="PTHR12993:SF26">
    <property type="entry name" value="1D-MYO-INOSITOL 2-ACETAMIDO-2-DEOXY-ALPHA-D-GLUCOPYRANOSIDE DEACETYLASE"/>
    <property type="match status" value="1"/>
</dbReference>
<keyword evidence="4" id="KW-1185">Reference proteome</keyword>
<accession>A0ABS2LYG2</accession>
<dbReference type="SUPFAM" id="SSF89372">
    <property type="entry name" value="Fucose-specific lectin"/>
    <property type="match status" value="2"/>
</dbReference>
<proteinExistence type="predicted"/>
<name>A0ABS2LYG2_9ACTN</name>
<dbReference type="Proteomes" id="UP000764837">
    <property type="component" value="Unassembled WGS sequence"/>
</dbReference>
<dbReference type="Pfam" id="PF02585">
    <property type="entry name" value="PIG-L"/>
    <property type="match status" value="1"/>
</dbReference>
<keyword evidence="1" id="KW-0862">Zinc</keyword>
<dbReference type="PANTHER" id="PTHR12993">
    <property type="entry name" value="N-ACETYLGLUCOSAMINYL-PHOSPHATIDYLINOSITOL DE-N-ACETYLASE-RELATED"/>
    <property type="match status" value="1"/>
</dbReference>
<organism evidence="3 4">
    <name type="scientific">Micromonospora luteifusca</name>
    <dbReference type="NCBI Taxonomy" id="709860"/>
    <lineage>
        <taxon>Bacteria</taxon>
        <taxon>Bacillati</taxon>
        <taxon>Actinomycetota</taxon>
        <taxon>Actinomycetes</taxon>
        <taxon>Micromonosporales</taxon>
        <taxon>Micromonosporaceae</taxon>
        <taxon>Micromonospora</taxon>
    </lineage>
</organism>
<sequence length="669" mass="72862">MSPARQLTHLQILAHTDDDLYFMVPDLLQTLRSGTAVVCVYLTAGEADGRNVPTSDRNRLDYPQDFEGYTTGRQSGLRAAYSAIVTGRRDAVWKRTTLDVRDGVVAEVNTLEEGCAPVTLIFLNLRMGPGDARVRLRTLWTGDSEAQETLRPTDSPIPAASGSYRFTREGLLTTLVDLLEANQPSVVRVMDPDPDHTKYGDGPTHYCDNEDHTAAALFAMEALRRYDVAGHPQRVTTESYRGYWNKLWPFNLSGAAFAEKVKYLSIYGGEDGHTCDQPLLCGDRQLGNRSYNRGYGQSTTYRYHGSTSWLRRMRDGRLAAFGVLDGRPVRWLESAAGSGTWTGPESFGGSAGADQEAFLPLLEVVRDTDGRLHAFGIRATFSANIYGHLRDVVLASETDRQGEFADWENLGNPYNGSGPNPIKRREIGSPAAVVDGKGRLRFFVRNFGSGMSARVRELDGTWGPWLDHGGRSQDGYHAIRTGRGTIELYGGSVGDGVQPGIVRWSQQNAEGAIKPAYNTLLPAPAGPPTVVELPDGRLLLLVRQPNTAWVVAYRQERPGGRWDPTAHFLGGDGGIGLLAAMVLNDDQGVVIAQRNDAGRISVCLQPASGDAFHTRWVDLGGSPVLRTPAIETDATGLPTVAVVGADGRLRSIRLSVAKGVLTPQEWVTA</sequence>
<dbReference type="Gene3D" id="3.40.50.10320">
    <property type="entry name" value="LmbE-like"/>
    <property type="match status" value="1"/>
</dbReference>
<evidence type="ECO:0000313" key="4">
    <source>
        <dbReference type="Proteomes" id="UP000764837"/>
    </source>
</evidence>
<dbReference type="EMBL" id="JAFBBP010000001">
    <property type="protein sequence ID" value="MBM7493243.1"/>
    <property type="molecule type" value="Genomic_DNA"/>
</dbReference>
<dbReference type="SUPFAM" id="SSF102588">
    <property type="entry name" value="LmbE-like"/>
    <property type="match status" value="1"/>
</dbReference>
<dbReference type="InterPro" id="IPR058502">
    <property type="entry name" value="PLL-like_beta-prop"/>
</dbReference>
<dbReference type="InterPro" id="IPR024078">
    <property type="entry name" value="LmbE-like_dom_sf"/>
</dbReference>
<protein>
    <submittedName>
        <fullName evidence="3">LmbE family N-acetylglucosaminyl deacetylase</fullName>
    </submittedName>
</protein>
<dbReference type="RefSeq" id="WP_204943980.1">
    <property type="nucleotide sequence ID" value="NZ_JAFBBP010000001.1"/>
</dbReference>
<dbReference type="InterPro" id="IPR003737">
    <property type="entry name" value="GlcNAc_PI_deacetylase-related"/>
</dbReference>
<reference evidence="3 4" key="1">
    <citation type="submission" date="2021-01" db="EMBL/GenBank/DDBJ databases">
        <title>Sequencing the genomes of 1000 actinobacteria strains.</title>
        <authorList>
            <person name="Klenk H.-P."/>
        </authorList>
    </citation>
    <scope>NUCLEOTIDE SEQUENCE [LARGE SCALE GENOMIC DNA]</scope>
    <source>
        <strain evidence="3 4">DSM 100204</strain>
    </source>
</reference>
<dbReference type="Pfam" id="PF26607">
    <property type="entry name" value="DUF8189"/>
    <property type="match status" value="1"/>
</dbReference>
<gene>
    <name evidence="3" type="ORF">JOD64_004465</name>
</gene>
<evidence type="ECO:0000256" key="1">
    <source>
        <dbReference type="ARBA" id="ARBA00022833"/>
    </source>
</evidence>
<evidence type="ECO:0000313" key="3">
    <source>
        <dbReference type="EMBL" id="MBM7493243.1"/>
    </source>
</evidence>